<dbReference type="Proteomes" id="UP001208570">
    <property type="component" value="Unassembled WGS sequence"/>
</dbReference>
<proteinExistence type="predicted"/>
<organism evidence="2 3">
    <name type="scientific">Paralvinella palmiformis</name>
    <dbReference type="NCBI Taxonomy" id="53620"/>
    <lineage>
        <taxon>Eukaryota</taxon>
        <taxon>Metazoa</taxon>
        <taxon>Spiralia</taxon>
        <taxon>Lophotrochozoa</taxon>
        <taxon>Annelida</taxon>
        <taxon>Polychaeta</taxon>
        <taxon>Sedentaria</taxon>
        <taxon>Canalipalpata</taxon>
        <taxon>Terebellida</taxon>
        <taxon>Terebelliformia</taxon>
        <taxon>Alvinellidae</taxon>
        <taxon>Paralvinella</taxon>
    </lineage>
</organism>
<dbReference type="EMBL" id="JAODUP010000942">
    <property type="protein sequence ID" value="KAK2142533.1"/>
    <property type="molecule type" value="Genomic_DNA"/>
</dbReference>
<dbReference type="AlphaFoldDB" id="A0AAD9IXX0"/>
<sequence>MAGAALIGNIGEFNSDKEEWKNYQKRLEIWMNINNIEKDNKVNVFLALIGASVFELLVSLVTPNDVAGKSYNDLTKLLEDYDKPKHSVVGERYTFGSPIKARLFSLATTTDLTWDKACSEAQAMELEHYETTSCQSTSVVTQNVNRITRKWNDSPKSKQNKWSEVKTKER</sequence>
<comment type="caution">
    <text evidence="2">The sequence shown here is derived from an EMBL/GenBank/DDBJ whole genome shotgun (WGS) entry which is preliminary data.</text>
</comment>
<feature type="region of interest" description="Disordered" evidence="1">
    <location>
        <begin position="151"/>
        <end position="170"/>
    </location>
</feature>
<accession>A0AAD9IXX0</accession>
<protein>
    <submittedName>
        <fullName evidence="2">Uncharacterized protein</fullName>
    </submittedName>
</protein>
<evidence type="ECO:0000313" key="2">
    <source>
        <dbReference type="EMBL" id="KAK2142533.1"/>
    </source>
</evidence>
<evidence type="ECO:0000256" key="1">
    <source>
        <dbReference type="SAM" id="MobiDB-lite"/>
    </source>
</evidence>
<name>A0AAD9IXX0_9ANNE</name>
<reference evidence="2" key="1">
    <citation type="journal article" date="2023" name="Mol. Biol. Evol.">
        <title>Third-Generation Sequencing Reveals the Adaptive Role of the Epigenome in Three Deep-Sea Polychaetes.</title>
        <authorList>
            <person name="Perez M."/>
            <person name="Aroh O."/>
            <person name="Sun Y."/>
            <person name="Lan Y."/>
            <person name="Juniper S.K."/>
            <person name="Young C.R."/>
            <person name="Angers B."/>
            <person name="Qian P.Y."/>
        </authorList>
    </citation>
    <scope>NUCLEOTIDE SEQUENCE</scope>
    <source>
        <strain evidence="2">P08H-3</strain>
    </source>
</reference>
<evidence type="ECO:0000313" key="3">
    <source>
        <dbReference type="Proteomes" id="UP001208570"/>
    </source>
</evidence>
<gene>
    <name evidence="2" type="ORF">LSH36_942g01051</name>
</gene>
<keyword evidence="3" id="KW-1185">Reference proteome</keyword>